<dbReference type="AlphaFoldDB" id="A0A4Y3ITN5"/>
<dbReference type="SUPFAM" id="SSF102405">
    <property type="entry name" value="MCP/YpsA-like"/>
    <property type="match status" value="1"/>
</dbReference>
<dbReference type="GO" id="GO:0009294">
    <property type="term" value="P:DNA-mediated transformation"/>
    <property type="evidence" value="ECO:0007669"/>
    <property type="project" value="InterPro"/>
</dbReference>
<feature type="domain" description="Smf/DprA SAM" evidence="4">
    <location>
        <begin position="1"/>
        <end position="68"/>
    </location>
</feature>
<dbReference type="Gene3D" id="1.10.10.10">
    <property type="entry name" value="Winged helix-like DNA-binding domain superfamily/Winged helix DNA-binding domain"/>
    <property type="match status" value="1"/>
</dbReference>
<dbReference type="OrthoDB" id="9785707at2"/>
<dbReference type="InterPro" id="IPR003488">
    <property type="entry name" value="DprA"/>
</dbReference>
<proteinExistence type="inferred from homology"/>
<evidence type="ECO:0000256" key="1">
    <source>
        <dbReference type="ARBA" id="ARBA00006525"/>
    </source>
</evidence>
<dbReference type="RefSeq" id="WP_141273289.1">
    <property type="nucleotide sequence ID" value="NZ_BJLH01000021.1"/>
</dbReference>
<dbReference type="Gene3D" id="3.40.50.450">
    <property type="match status" value="1"/>
</dbReference>
<reference evidence="5 6" key="1">
    <citation type="submission" date="2019-06" db="EMBL/GenBank/DDBJ databases">
        <title>Whole genome shotgun sequence of Vibrio comitans NBRC 102076.</title>
        <authorList>
            <person name="Hosoyama A."/>
            <person name="Uohara A."/>
            <person name="Ohji S."/>
            <person name="Ichikawa N."/>
        </authorList>
    </citation>
    <scope>NUCLEOTIDE SEQUENCE [LARGE SCALE GENOMIC DNA]</scope>
    <source>
        <strain evidence="5 6">NBRC 102076</strain>
    </source>
</reference>
<dbReference type="InterPro" id="IPR057338">
    <property type="entry name" value="DprA_SAM"/>
</dbReference>
<dbReference type="Pfam" id="PF02481">
    <property type="entry name" value="DNA_processg_A"/>
    <property type="match status" value="1"/>
</dbReference>
<comment type="caution">
    <text evidence="5">The sequence shown here is derived from an EMBL/GenBank/DDBJ whole genome shotgun (WGS) entry which is preliminary data.</text>
</comment>
<dbReference type="InterPro" id="IPR057666">
    <property type="entry name" value="DrpA_SLOG"/>
</dbReference>
<dbReference type="PANTHER" id="PTHR43022:SF1">
    <property type="entry name" value="PROTEIN SMF"/>
    <property type="match status" value="1"/>
</dbReference>
<protein>
    <submittedName>
        <fullName evidence="5">DNA processing protein DprA</fullName>
    </submittedName>
</protein>
<dbReference type="Pfam" id="PF17782">
    <property type="entry name" value="WHD_DprA"/>
    <property type="match status" value="1"/>
</dbReference>
<dbReference type="Pfam" id="PF25317">
    <property type="entry name" value="SAM_SMF"/>
    <property type="match status" value="1"/>
</dbReference>
<gene>
    <name evidence="5" type="primary">dprA</name>
    <name evidence="5" type="ORF">VCO01S_36750</name>
</gene>
<dbReference type="EMBL" id="BJLH01000021">
    <property type="protein sequence ID" value="GEA62482.1"/>
    <property type="molecule type" value="Genomic_DNA"/>
</dbReference>
<dbReference type="Proteomes" id="UP000318242">
    <property type="component" value="Unassembled WGS sequence"/>
</dbReference>
<organism evidence="5 6">
    <name type="scientific">Vibrio comitans NBRC 102076</name>
    <dbReference type="NCBI Taxonomy" id="1219078"/>
    <lineage>
        <taxon>Bacteria</taxon>
        <taxon>Pseudomonadati</taxon>
        <taxon>Pseudomonadota</taxon>
        <taxon>Gammaproteobacteria</taxon>
        <taxon>Vibrionales</taxon>
        <taxon>Vibrionaceae</taxon>
        <taxon>Vibrio</taxon>
    </lineage>
</organism>
<evidence type="ECO:0000259" key="3">
    <source>
        <dbReference type="Pfam" id="PF17782"/>
    </source>
</evidence>
<name>A0A4Y3ITN5_9VIBR</name>
<accession>A0A4Y3ITN5</accession>
<evidence type="ECO:0000259" key="2">
    <source>
        <dbReference type="Pfam" id="PF02481"/>
    </source>
</evidence>
<dbReference type="NCBIfam" id="TIGR00732">
    <property type="entry name" value="dprA"/>
    <property type="match status" value="1"/>
</dbReference>
<comment type="similarity">
    <text evidence="1">Belongs to the DprA/Smf family.</text>
</comment>
<dbReference type="InterPro" id="IPR041614">
    <property type="entry name" value="DprA_WH"/>
</dbReference>
<evidence type="ECO:0000313" key="5">
    <source>
        <dbReference type="EMBL" id="GEA62482.1"/>
    </source>
</evidence>
<feature type="domain" description="Smf/DprA SLOG" evidence="2">
    <location>
        <begin position="80"/>
        <end position="287"/>
    </location>
</feature>
<sequence>MTEQQITAWLTLCMTPRLSGVRLQKILEYLSPQELTSLSKKELLSLKFTESQVRFLTAKSNQSVDKCLEWENKDGNHLLIAEDKEQYPQLLKEIPGFPPILFVQGEVEALRSTQVGVVGSRNSTQDGLYITRQFSSELTRLGVTITSGLALGVDGHAHQACLEQNGKTIAVLGSGFDFLYPKQHQSLAFRIKENGALVSEFAPFYPPRAYNFPRRNRIISGLSVGVLVVEAAQKSGSLITARFALEQGRDVYAVPGSILNPNAAGCNQLLRDGAVLVRDARDIVHEINGLVNWSSTIQQEATLSSPLSVNKQQERGQTEAGDQPILNLLGERPVAVDFLAERTHLPVNQVMMQLLELELQGIVASVVGGYIRLRGS</sequence>
<dbReference type="PANTHER" id="PTHR43022">
    <property type="entry name" value="PROTEIN SMF"/>
    <property type="match status" value="1"/>
</dbReference>
<evidence type="ECO:0000313" key="6">
    <source>
        <dbReference type="Proteomes" id="UP000318242"/>
    </source>
</evidence>
<dbReference type="InterPro" id="IPR036388">
    <property type="entry name" value="WH-like_DNA-bd_sf"/>
</dbReference>
<evidence type="ECO:0000259" key="4">
    <source>
        <dbReference type="Pfam" id="PF25317"/>
    </source>
</evidence>
<feature type="domain" description="DprA winged helix" evidence="3">
    <location>
        <begin position="317"/>
        <end position="369"/>
    </location>
</feature>
<keyword evidence="6" id="KW-1185">Reference proteome</keyword>